<organism evidence="5 6">
    <name type="scientific">Nitrospirillum viridazoti CBAmc</name>
    <dbReference type="NCBI Taxonomy" id="1441467"/>
    <lineage>
        <taxon>Bacteria</taxon>
        <taxon>Pseudomonadati</taxon>
        <taxon>Pseudomonadota</taxon>
        <taxon>Alphaproteobacteria</taxon>
        <taxon>Rhodospirillales</taxon>
        <taxon>Azospirillaceae</taxon>
        <taxon>Nitrospirillum</taxon>
        <taxon>Nitrospirillum viridazoti</taxon>
    </lineage>
</organism>
<dbReference type="InterPro" id="IPR040442">
    <property type="entry name" value="Pyrv_kinase-like_dom_sf"/>
</dbReference>
<dbReference type="PANTHER" id="PTHR30502:SF0">
    <property type="entry name" value="PHOSPHOENOLPYRUVATE CARBOXYLASE FAMILY PROTEIN"/>
    <property type="match status" value="1"/>
</dbReference>
<dbReference type="Proteomes" id="UP000197153">
    <property type="component" value="Chromosome 4"/>
</dbReference>
<dbReference type="RefSeq" id="WP_088875396.1">
    <property type="nucleotide sequence ID" value="NZ_CP022113.1"/>
</dbReference>
<keyword evidence="3" id="KW-0456">Lyase</keyword>
<reference evidence="5 6" key="1">
    <citation type="submission" date="2017-06" db="EMBL/GenBank/DDBJ databases">
        <title>Complete genome sequence of Nitrospirillum amazonense strain CBAmC, an endophytic nitrogen-fixing and plant growth-promoting bacterium, isolated from sugarcane.</title>
        <authorList>
            <person name="Schwab S."/>
            <person name="dos Santos Teixeira K.R."/>
            <person name="Simoes Araujo J.L."/>
            <person name="Soares Vidal M."/>
            <person name="Borges de Freitas H.R."/>
            <person name="Rivello Crivelaro A.L."/>
            <person name="Bueno de Camargo Nunes A."/>
            <person name="dos Santos C.M."/>
            <person name="Palmeira da Silva Rosa D."/>
            <person name="da Silva Padilha D."/>
            <person name="da Silva E."/>
            <person name="Araujo Terra L."/>
            <person name="Soares Mendes V."/>
            <person name="Farinelli L."/>
            <person name="Magalhaes Cruz L."/>
            <person name="Baldani J.I."/>
        </authorList>
    </citation>
    <scope>NUCLEOTIDE SEQUENCE [LARGE SCALE GENOMIC DNA]</scope>
    <source>
        <strain evidence="5 6">CBAmC</strain>
    </source>
</reference>
<dbReference type="EMBL" id="CP022113">
    <property type="protein sequence ID" value="ASG25004.1"/>
    <property type="molecule type" value="Genomic_DNA"/>
</dbReference>
<dbReference type="InterPro" id="IPR015813">
    <property type="entry name" value="Pyrv/PenolPyrv_kinase-like_dom"/>
</dbReference>
<name>A0A248K3I6_9PROT</name>
<dbReference type="AlphaFoldDB" id="A0A248K3I6"/>
<evidence type="ECO:0000256" key="1">
    <source>
        <dbReference type="ARBA" id="ARBA00005568"/>
    </source>
</evidence>
<dbReference type="InterPro" id="IPR050251">
    <property type="entry name" value="HpcH-HpaI_aldolase"/>
</dbReference>
<dbReference type="GO" id="GO:0016832">
    <property type="term" value="F:aldehyde-lyase activity"/>
    <property type="evidence" value="ECO:0007669"/>
    <property type="project" value="TreeGrafter"/>
</dbReference>
<evidence type="ECO:0000313" key="5">
    <source>
        <dbReference type="EMBL" id="ASG25004.1"/>
    </source>
</evidence>
<keyword evidence="6" id="KW-1185">Reference proteome</keyword>
<protein>
    <submittedName>
        <fullName evidence="5">Aldolase</fullName>
    </submittedName>
</protein>
<keyword evidence="2" id="KW-0479">Metal-binding</keyword>
<gene>
    <name evidence="5" type="ORF">Y958_28955</name>
</gene>
<sequence>MINSLAKRRLEKGEVVIGTFVKFASANLVEMIGLAGFDFIIIDTEHANFTHGEVEDLIRAAQLVGMSAIVRTSDAGEATILHALDSGASGVQVPSLSSAAEAGAVIRRAKYHPLGERGWAPGCRAGDYAYTPAKTYIEQANRDTLIAVHVENARMAADIDALCALDQLDVAFIGTGDLSQSLGHPGEPDHPDVAKVVDEVVAACARAGKHYGVVASSPDGLKAWVGRGARYIAWQSDMVMYKNALKAAMDKVAPFRVGRGEV</sequence>
<evidence type="ECO:0000256" key="3">
    <source>
        <dbReference type="ARBA" id="ARBA00023239"/>
    </source>
</evidence>
<feature type="domain" description="HpcH/HpaI aldolase/citrate lyase" evidence="4">
    <location>
        <begin position="17"/>
        <end position="243"/>
    </location>
</feature>
<dbReference type="GO" id="GO:0005737">
    <property type="term" value="C:cytoplasm"/>
    <property type="evidence" value="ECO:0007669"/>
    <property type="project" value="TreeGrafter"/>
</dbReference>
<comment type="similarity">
    <text evidence="1">Belongs to the HpcH/HpaI aldolase family.</text>
</comment>
<dbReference type="Gene3D" id="3.20.20.60">
    <property type="entry name" value="Phosphoenolpyruvate-binding domains"/>
    <property type="match status" value="1"/>
</dbReference>
<dbReference type="GO" id="GO:0046872">
    <property type="term" value="F:metal ion binding"/>
    <property type="evidence" value="ECO:0007669"/>
    <property type="project" value="UniProtKB-KW"/>
</dbReference>
<evidence type="ECO:0000256" key="2">
    <source>
        <dbReference type="ARBA" id="ARBA00022723"/>
    </source>
</evidence>
<dbReference type="PANTHER" id="PTHR30502">
    <property type="entry name" value="2-KETO-3-DEOXY-L-RHAMNONATE ALDOLASE"/>
    <property type="match status" value="1"/>
</dbReference>
<dbReference type="Pfam" id="PF03328">
    <property type="entry name" value="HpcH_HpaI"/>
    <property type="match status" value="1"/>
</dbReference>
<evidence type="ECO:0000259" key="4">
    <source>
        <dbReference type="Pfam" id="PF03328"/>
    </source>
</evidence>
<accession>A0A248K3I6</accession>
<dbReference type="SUPFAM" id="SSF51621">
    <property type="entry name" value="Phosphoenolpyruvate/pyruvate domain"/>
    <property type="match status" value="1"/>
</dbReference>
<dbReference type="KEGG" id="nao:Y958_28955"/>
<dbReference type="InterPro" id="IPR005000">
    <property type="entry name" value="Aldolase/citrate-lyase_domain"/>
</dbReference>
<evidence type="ECO:0000313" key="6">
    <source>
        <dbReference type="Proteomes" id="UP000197153"/>
    </source>
</evidence>
<proteinExistence type="inferred from homology"/>